<dbReference type="VEuPathDB" id="FungiDB:PTTG_05404"/>
<name>A0A180G2G6_PUCT1</name>
<feature type="compositionally biased region" description="Polar residues" evidence="1">
    <location>
        <begin position="253"/>
        <end position="277"/>
    </location>
</feature>
<feature type="compositionally biased region" description="Basic and acidic residues" evidence="1">
    <location>
        <begin position="412"/>
        <end position="422"/>
    </location>
</feature>
<protein>
    <submittedName>
        <fullName evidence="2 3">Uncharacterized protein</fullName>
    </submittedName>
</protein>
<feature type="region of interest" description="Disordered" evidence="1">
    <location>
        <begin position="249"/>
        <end position="280"/>
    </location>
</feature>
<evidence type="ECO:0000256" key="1">
    <source>
        <dbReference type="SAM" id="MobiDB-lite"/>
    </source>
</evidence>
<feature type="region of interest" description="Disordered" evidence="1">
    <location>
        <begin position="384"/>
        <end position="422"/>
    </location>
</feature>
<evidence type="ECO:0000313" key="3">
    <source>
        <dbReference type="EnsemblFungi" id="PTTG_05404-t43_1-p1"/>
    </source>
</evidence>
<gene>
    <name evidence="2" type="ORF">PTTG_05404</name>
</gene>
<dbReference type="EMBL" id="ADAS02000801">
    <property type="protein sequence ID" value="OAV86800.1"/>
    <property type="molecule type" value="Genomic_DNA"/>
</dbReference>
<reference evidence="3 4" key="3">
    <citation type="journal article" date="2017" name="G3 (Bethesda)">
        <title>Comparative analysis highlights variable genome content of wheat rusts and divergence of the mating loci.</title>
        <authorList>
            <person name="Cuomo C.A."/>
            <person name="Bakkeren G."/>
            <person name="Khalil H.B."/>
            <person name="Panwar V."/>
            <person name="Joly D."/>
            <person name="Linning R."/>
            <person name="Sakthikumar S."/>
            <person name="Song X."/>
            <person name="Adiconis X."/>
            <person name="Fan L."/>
            <person name="Goldberg J.M."/>
            <person name="Levin J.Z."/>
            <person name="Young S."/>
            <person name="Zeng Q."/>
            <person name="Anikster Y."/>
            <person name="Bruce M."/>
            <person name="Wang M."/>
            <person name="Yin C."/>
            <person name="McCallum B."/>
            <person name="Szabo L.J."/>
            <person name="Hulbert S."/>
            <person name="Chen X."/>
            <person name="Fellers J.P."/>
        </authorList>
    </citation>
    <scope>NUCLEOTIDE SEQUENCE</scope>
    <source>
        <strain evidence="3">isolate 1-1 / race 1 (BBBD)</strain>
        <strain evidence="4">Isolate 1-1 / race 1 (BBBD)</strain>
    </source>
</reference>
<dbReference type="AlphaFoldDB" id="A0A180G2G6"/>
<evidence type="ECO:0000313" key="2">
    <source>
        <dbReference type="EMBL" id="OAV86800.1"/>
    </source>
</evidence>
<feature type="region of interest" description="Disordered" evidence="1">
    <location>
        <begin position="554"/>
        <end position="627"/>
    </location>
</feature>
<feature type="compositionally biased region" description="Low complexity" evidence="1">
    <location>
        <begin position="64"/>
        <end position="75"/>
    </location>
</feature>
<organism evidence="2">
    <name type="scientific">Puccinia triticina (isolate 1-1 / race 1 (BBBD))</name>
    <name type="common">Brown leaf rust fungus</name>
    <dbReference type="NCBI Taxonomy" id="630390"/>
    <lineage>
        <taxon>Eukaryota</taxon>
        <taxon>Fungi</taxon>
        <taxon>Dikarya</taxon>
        <taxon>Basidiomycota</taxon>
        <taxon>Pucciniomycotina</taxon>
        <taxon>Pucciniomycetes</taxon>
        <taxon>Pucciniales</taxon>
        <taxon>Pucciniaceae</taxon>
        <taxon>Puccinia</taxon>
    </lineage>
</organism>
<sequence>MYVRTVSPNPGNFPYDPRLVGKSITQIKRILGGLKCLIEPPQKLKLDELTKFATEHLQAEPDLDLSSELSSLPKSGSKDGDNEAANNVPRTRTGGGGPIPTKPLQTPRGCYNLKGMRMPGLSSTSGPQTRSSSGVKTPGKAKSPVVPASNTTPTNHPAPRTTKPRVAVPSDPVSKQTPAKQPRPNVNKSLKIWRPGMPLVFQDGPGKRTTNTTYQANGKIGFPTAPYPPPNTQALTTRKVSIIDIPVDRCQSEPLTPSRPQDQSPGPFTSRPDSGRTSPIRIDIMSCGIPTGAAPLVMKPKDMQILTTIDFSQPLLDDANSGMPDIAPAIYMDAPLDNNNLPIPDAVSSLCMTDIAPDIYSDAPLDVCNIPIPHSVLQFTTPSPLPKKKEQIGPSQTPCTKSTNEDPSSIQDNHHCKSDRDNTINKACVPMDVDTDYHQAPIDQELGLRAIDDIFQWLDKDIEEEKLQLQSPPLRPHNNLRHSPNNQRLTFRQRPQRAILDQPALSFGSQPGCSISEPKNAHRTDKPNACPFYLPKIENVSFPEIAPPLRLPTAVEQDASSPPSLPKAKEDASNGTTPWLSLSSQKLAWSTQRPAMKPPQTPVTAPAIPKENAADPETNRPSRAPRS</sequence>
<evidence type="ECO:0000313" key="4">
    <source>
        <dbReference type="Proteomes" id="UP000005240"/>
    </source>
</evidence>
<reference evidence="2" key="2">
    <citation type="submission" date="2016-05" db="EMBL/GenBank/DDBJ databases">
        <title>Comparative analysis highlights variable genome content of wheat rusts and divergence of the mating loci.</title>
        <authorList>
            <person name="Cuomo C.A."/>
            <person name="Bakkeren G."/>
            <person name="Szabo L."/>
            <person name="Khalil H."/>
            <person name="Joly D."/>
            <person name="Goldberg J."/>
            <person name="Young S."/>
            <person name="Zeng Q."/>
            <person name="Fellers J."/>
        </authorList>
    </citation>
    <scope>NUCLEOTIDE SEQUENCE [LARGE SCALE GENOMIC DNA]</scope>
    <source>
        <strain evidence="2">1-1 BBBD Race 1</strain>
    </source>
</reference>
<feature type="compositionally biased region" description="Low complexity" evidence="1">
    <location>
        <begin position="122"/>
        <end position="134"/>
    </location>
</feature>
<accession>A0A180G2G6</accession>
<dbReference type="EnsemblFungi" id="PTTG_05404-t43_1">
    <property type="protein sequence ID" value="PTTG_05404-t43_1-p1"/>
    <property type="gene ID" value="PTTG_05404"/>
</dbReference>
<proteinExistence type="predicted"/>
<keyword evidence="4" id="KW-1185">Reference proteome</keyword>
<feature type="compositionally biased region" description="Polar residues" evidence="1">
    <location>
        <begin position="393"/>
        <end position="411"/>
    </location>
</feature>
<feature type="compositionally biased region" description="Polar residues" evidence="1">
    <location>
        <begin position="173"/>
        <end position="188"/>
    </location>
</feature>
<feature type="region of interest" description="Disordered" evidence="1">
    <location>
        <begin position="504"/>
        <end position="526"/>
    </location>
</feature>
<dbReference type="Proteomes" id="UP000005240">
    <property type="component" value="Unassembled WGS sequence"/>
</dbReference>
<feature type="compositionally biased region" description="Polar residues" evidence="1">
    <location>
        <begin position="573"/>
        <end position="593"/>
    </location>
</feature>
<feature type="region of interest" description="Disordered" evidence="1">
    <location>
        <begin position="60"/>
        <end position="189"/>
    </location>
</feature>
<reference evidence="3" key="4">
    <citation type="submission" date="2025-05" db="UniProtKB">
        <authorList>
            <consortium name="EnsemblFungi"/>
        </authorList>
    </citation>
    <scope>IDENTIFICATION</scope>
    <source>
        <strain evidence="3">isolate 1-1 / race 1 (BBBD)</strain>
    </source>
</reference>
<reference evidence="2" key="1">
    <citation type="submission" date="2009-11" db="EMBL/GenBank/DDBJ databases">
        <authorList>
            <consortium name="The Broad Institute Genome Sequencing Platform"/>
            <person name="Ward D."/>
            <person name="Feldgarden M."/>
            <person name="Earl A."/>
            <person name="Young S.K."/>
            <person name="Zeng Q."/>
            <person name="Koehrsen M."/>
            <person name="Alvarado L."/>
            <person name="Berlin A."/>
            <person name="Bochicchio J."/>
            <person name="Borenstein D."/>
            <person name="Chapman S.B."/>
            <person name="Chen Z."/>
            <person name="Engels R."/>
            <person name="Freedman E."/>
            <person name="Gellesch M."/>
            <person name="Goldberg J."/>
            <person name="Griggs A."/>
            <person name="Gujja S."/>
            <person name="Heilman E."/>
            <person name="Heiman D."/>
            <person name="Hepburn T."/>
            <person name="Howarth C."/>
            <person name="Jen D."/>
            <person name="Larson L."/>
            <person name="Lewis B."/>
            <person name="Mehta T."/>
            <person name="Park D."/>
            <person name="Pearson M."/>
            <person name="Roberts A."/>
            <person name="Saif S."/>
            <person name="Shea T."/>
            <person name="Shenoy N."/>
            <person name="Sisk P."/>
            <person name="Stolte C."/>
            <person name="Sykes S."/>
            <person name="Thomson T."/>
            <person name="Walk T."/>
            <person name="White J."/>
            <person name="Yandava C."/>
            <person name="Izard J."/>
            <person name="Baranova O.V."/>
            <person name="Blanton J.M."/>
            <person name="Tanner A.C."/>
            <person name="Dewhirst F.E."/>
            <person name="Haas B."/>
            <person name="Nusbaum C."/>
            <person name="Birren B."/>
        </authorList>
    </citation>
    <scope>NUCLEOTIDE SEQUENCE [LARGE SCALE GENOMIC DNA]</scope>
    <source>
        <strain evidence="2">1-1 BBBD Race 1</strain>
    </source>
</reference>